<accession>A0A7X1FPV4</accession>
<evidence type="ECO:0000313" key="2">
    <source>
        <dbReference type="EMBL" id="MBC2664659.1"/>
    </source>
</evidence>
<evidence type="ECO:0000256" key="1">
    <source>
        <dbReference type="SAM" id="Phobius"/>
    </source>
</evidence>
<keyword evidence="1" id="KW-0812">Transmembrane</keyword>
<evidence type="ECO:0000313" key="3">
    <source>
        <dbReference type="Proteomes" id="UP000566813"/>
    </source>
</evidence>
<comment type="caution">
    <text evidence="2">The sequence shown here is derived from an EMBL/GenBank/DDBJ whole genome shotgun (WGS) entry which is preliminary data.</text>
</comment>
<reference evidence="2 3" key="1">
    <citation type="submission" date="2020-08" db="EMBL/GenBank/DDBJ databases">
        <title>The genome sequence of type strain Novosphingobium flavum NBRC 111647.</title>
        <authorList>
            <person name="Liu Y."/>
        </authorList>
    </citation>
    <scope>NUCLEOTIDE SEQUENCE [LARGE SCALE GENOMIC DNA]</scope>
    <source>
        <strain evidence="2 3">NBRC 111647</strain>
    </source>
</reference>
<keyword evidence="1" id="KW-0472">Membrane</keyword>
<organism evidence="2 3">
    <name type="scientific">Novosphingobium flavum</name>
    <dbReference type="NCBI Taxonomy" id="1778672"/>
    <lineage>
        <taxon>Bacteria</taxon>
        <taxon>Pseudomonadati</taxon>
        <taxon>Pseudomonadota</taxon>
        <taxon>Alphaproteobacteria</taxon>
        <taxon>Sphingomonadales</taxon>
        <taxon>Sphingomonadaceae</taxon>
        <taxon>Novosphingobium</taxon>
    </lineage>
</organism>
<gene>
    <name evidence="2" type="ORF">H7F51_03900</name>
</gene>
<proteinExistence type="predicted"/>
<dbReference type="AlphaFoldDB" id="A0A7X1FPV4"/>
<name>A0A7X1FPV4_9SPHN</name>
<keyword evidence="3" id="KW-1185">Reference proteome</keyword>
<sequence length="97" mass="10940">MTTLTPDSRWLHLAFDSWLLACDAALVIWLRLGRLALMDKAALAEGELMVGEKLEAVWQLQWRALTGQLGTSQPAIARRSVAHYRRKVTANRRRLGA</sequence>
<keyword evidence="1" id="KW-1133">Transmembrane helix</keyword>
<protein>
    <submittedName>
        <fullName evidence="2">Uncharacterized protein</fullName>
    </submittedName>
</protein>
<feature type="transmembrane region" description="Helical" evidence="1">
    <location>
        <begin position="12"/>
        <end position="30"/>
    </location>
</feature>
<dbReference type="Proteomes" id="UP000566813">
    <property type="component" value="Unassembled WGS sequence"/>
</dbReference>
<dbReference type="RefSeq" id="WP_185662895.1">
    <property type="nucleotide sequence ID" value="NZ_JACLAW010000002.1"/>
</dbReference>
<dbReference type="EMBL" id="JACLAW010000002">
    <property type="protein sequence ID" value="MBC2664659.1"/>
    <property type="molecule type" value="Genomic_DNA"/>
</dbReference>